<dbReference type="Proteomes" id="UP000239936">
    <property type="component" value="Unassembled WGS sequence"/>
</dbReference>
<evidence type="ECO:0000256" key="7">
    <source>
        <dbReference type="ARBA" id="ARBA00047942"/>
    </source>
</evidence>
<dbReference type="InterPro" id="IPR029063">
    <property type="entry name" value="SAM-dependent_MTases_sf"/>
</dbReference>
<dbReference type="InterPro" id="IPR050953">
    <property type="entry name" value="N4_N6_ade-DNA_methylase"/>
</dbReference>
<dbReference type="InterPro" id="IPR002052">
    <property type="entry name" value="DNA_methylase_N6_adenine_CS"/>
</dbReference>
<evidence type="ECO:0000313" key="11">
    <source>
        <dbReference type="EMBL" id="PQJ95378.1"/>
    </source>
</evidence>
<dbReference type="Pfam" id="PF07669">
    <property type="entry name" value="Eco57I"/>
    <property type="match status" value="1"/>
</dbReference>
<feature type="domain" description="Type II methyltransferase M.TaqI-like" evidence="9">
    <location>
        <begin position="534"/>
        <end position="733"/>
    </location>
</feature>
<dbReference type="SUPFAM" id="SSF53335">
    <property type="entry name" value="S-adenosyl-L-methionine-dependent methyltransferases"/>
    <property type="match status" value="1"/>
</dbReference>
<organism evidence="12 13">
    <name type="scientific">Chromatium okenii</name>
    <dbReference type="NCBI Taxonomy" id="61644"/>
    <lineage>
        <taxon>Bacteria</taxon>
        <taxon>Pseudomonadati</taxon>
        <taxon>Pseudomonadota</taxon>
        <taxon>Gammaproteobacteria</taxon>
        <taxon>Chromatiales</taxon>
        <taxon>Chromatiaceae</taxon>
        <taxon>Chromatium</taxon>
    </lineage>
</organism>
<sequence length="1038" mass="118180">MNPQQARTYIANLFSHAFNRVKFLEFTRNVLNNNFDEHKAALWNTVYIKDAFKSHVARYERLGTYTAPDGDQLDVLIVHLTHDAKLERTRTALRNFIADHLKQRDEKDAALVAFVSPTEAQWRLSYVKMEYSAVETVAGTVGIKTQLTPARRSSYLVGANESCHTAQSRFIALLQETRLAPTLAQIEDAFSVEAVTKEFFKQYAALCSELEQALTQLLAQAQLLRDEFERQQINALDFVKKLLGQIVFLYFLQKKGWLGVAQDDNWGAGPADFLRRLAQRDDYTNFFNDILEPLFYDTLATDRGHAAWCAQFNCRIPFLNGGLFEPLGDYHWQTVDILLPNRLFTNTEQAANGDVGTGILDVFDRYNFTITESAPLEKDVAIDPEMLGKVFENLIEDNRRKGLGSFYTPREIVHYMCQESLINYLDTRLTELELNVPRDDLETLVRLGDQLAHYETVKTQYAGREMPLAIQQQARQIDQQLADITVCDPAVGSGAFPVGMMSEIVRARSALTPYFNDATERGAYQFKRHAIQSCLYGVDIDPGAVDIAKLRLWLSLVVDEDNVQHIKPLPNLSYKIVCGNSLLGVEKTLFNEQAFRELEQLKPLYFNAADKQQKDQYKLQIDAIIHTLTNGKAEFDFEIYFSEVFHQKSGFDVVIGNPPYGAKFSPELRAWLLKIYKHQSNPPESYMLFVEKGYELMRHQGVIIYIVPNTWLPSLTFQKFRRFLVSHFQWLGLLVIKTKVFAAVVDTNVFVFKKSTPQEGIGFPVFFFEPVGIRFAHNLTWANVPKDGNAINVIFPPTHQNLFQTIKKRGVVLKSVADVYNGVKPFEKGKGKPPQTAQIMREKPFVVEGSKPSGANWMPLLRGSLIQRYVTLWNNDYWIKYGEWLAAPRDSSIFEAPVKIFVRQTSDSIISTLCNSGVVGRDNLHIILPKNSTDLLFVLGILNSKFTDFIYFFINPEKGEALAQVKKTHVEELLLPKRSFDAPDEQEPIIKLVNQILVAKSENPKADTSALEREIDQLVYALYELTPDEIVIVEGAGK</sequence>
<dbReference type="EMBL" id="PPGH01000037">
    <property type="protein sequence ID" value="PQJ95378.1"/>
    <property type="molecule type" value="Genomic_DNA"/>
</dbReference>
<dbReference type="Gene3D" id="3.40.50.150">
    <property type="entry name" value="Vaccinia Virus protein VP39"/>
    <property type="match status" value="1"/>
</dbReference>
<keyword evidence="4" id="KW-0949">S-adenosyl-L-methionine</keyword>
<evidence type="ECO:0000256" key="6">
    <source>
        <dbReference type="ARBA" id="ARBA00023125"/>
    </source>
</evidence>
<evidence type="ECO:0000256" key="1">
    <source>
        <dbReference type="ARBA" id="ARBA00011900"/>
    </source>
</evidence>
<evidence type="ECO:0000313" key="12">
    <source>
        <dbReference type="EMBL" id="PQJ97612.1"/>
    </source>
</evidence>
<keyword evidence="8" id="KW-0175">Coiled coil</keyword>
<dbReference type="GO" id="GO:0032259">
    <property type="term" value="P:methylation"/>
    <property type="evidence" value="ECO:0007669"/>
    <property type="project" value="UniProtKB-KW"/>
</dbReference>
<keyword evidence="13" id="KW-1185">Reference proteome</keyword>
<dbReference type="EMBL" id="PPGH01000007">
    <property type="protein sequence ID" value="PQJ97612.1"/>
    <property type="molecule type" value="Genomic_DNA"/>
</dbReference>
<feature type="domain" description="TaqI-like C-terminal specificity" evidence="10">
    <location>
        <begin position="859"/>
        <end position="973"/>
    </location>
</feature>
<evidence type="ECO:0000313" key="13">
    <source>
        <dbReference type="Proteomes" id="UP000239936"/>
    </source>
</evidence>
<keyword evidence="2" id="KW-0489">Methyltransferase</keyword>
<name>A0A2S7XW08_9GAMM</name>
<evidence type="ECO:0000256" key="4">
    <source>
        <dbReference type="ARBA" id="ARBA00022691"/>
    </source>
</evidence>
<proteinExistence type="predicted"/>
<evidence type="ECO:0000259" key="9">
    <source>
        <dbReference type="Pfam" id="PF07669"/>
    </source>
</evidence>
<feature type="coiled-coil region" evidence="8">
    <location>
        <begin position="207"/>
        <end position="234"/>
    </location>
</feature>
<dbReference type="GO" id="GO:0003677">
    <property type="term" value="F:DNA binding"/>
    <property type="evidence" value="ECO:0007669"/>
    <property type="project" value="UniProtKB-KW"/>
</dbReference>
<dbReference type="PRINTS" id="PR00507">
    <property type="entry name" value="N12N6MTFRASE"/>
</dbReference>
<gene>
    <name evidence="12" type="ORF">CXB77_00615</name>
    <name evidence="11" type="ORF">CXB77_14255</name>
</gene>
<dbReference type="Pfam" id="PF12950">
    <property type="entry name" value="TaqI_C"/>
    <property type="match status" value="1"/>
</dbReference>
<evidence type="ECO:0000259" key="10">
    <source>
        <dbReference type="Pfam" id="PF12950"/>
    </source>
</evidence>
<dbReference type="OrthoDB" id="9782445at2"/>
<accession>A0A2S7XW08</accession>
<dbReference type="AlphaFoldDB" id="A0A2S7XW08"/>
<dbReference type="RefSeq" id="WP_105072397.1">
    <property type="nucleotide sequence ID" value="NZ_JAFLKP010000100.1"/>
</dbReference>
<reference evidence="12 13" key="1">
    <citation type="submission" date="2018-01" db="EMBL/GenBank/DDBJ databases">
        <title>The complete genome sequence of Chromatium okenii LaCa, a purple sulfur bacterium with a turbulent life.</title>
        <authorList>
            <person name="Luedin S.M."/>
            <person name="Liechti N."/>
            <person name="Storelli N."/>
            <person name="Danza F."/>
            <person name="Wittwer M."/>
            <person name="Pothier J.F."/>
            <person name="Tonolla M.A."/>
        </authorList>
    </citation>
    <scope>NUCLEOTIDE SEQUENCE [LARGE SCALE GENOMIC DNA]</scope>
    <source>
        <strain evidence="12 13">LaCa</strain>
    </source>
</reference>
<evidence type="ECO:0000256" key="5">
    <source>
        <dbReference type="ARBA" id="ARBA00022747"/>
    </source>
</evidence>
<dbReference type="PANTHER" id="PTHR33841:SF1">
    <property type="entry name" value="DNA METHYLTRANSFERASE A"/>
    <property type="match status" value="1"/>
</dbReference>
<dbReference type="InterPro" id="IPR025931">
    <property type="entry name" value="TaqI_C"/>
</dbReference>
<evidence type="ECO:0000256" key="2">
    <source>
        <dbReference type="ARBA" id="ARBA00022603"/>
    </source>
</evidence>
<dbReference type="EC" id="2.1.1.72" evidence="1"/>
<keyword evidence="5" id="KW-0680">Restriction system</keyword>
<dbReference type="InterPro" id="IPR011639">
    <property type="entry name" value="MethylTrfase_TaqI-like_dom"/>
</dbReference>
<dbReference type="GO" id="GO:0009007">
    <property type="term" value="F:site-specific DNA-methyltransferase (adenine-specific) activity"/>
    <property type="evidence" value="ECO:0007669"/>
    <property type="project" value="UniProtKB-EC"/>
</dbReference>
<comment type="caution">
    <text evidence="12">The sequence shown here is derived from an EMBL/GenBank/DDBJ whole genome shotgun (WGS) entry which is preliminary data.</text>
</comment>
<evidence type="ECO:0000256" key="3">
    <source>
        <dbReference type="ARBA" id="ARBA00022679"/>
    </source>
</evidence>
<comment type="catalytic activity">
    <reaction evidence="7">
        <text>a 2'-deoxyadenosine in DNA + S-adenosyl-L-methionine = an N(6)-methyl-2'-deoxyadenosine in DNA + S-adenosyl-L-homocysteine + H(+)</text>
        <dbReference type="Rhea" id="RHEA:15197"/>
        <dbReference type="Rhea" id="RHEA-COMP:12418"/>
        <dbReference type="Rhea" id="RHEA-COMP:12419"/>
        <dbReference type="ChEBI" id="CHEBI:15378"/>
        <dbReference type="ChEBI" id="CHEBI:57856"/>
        <dbReference type="ChEBI" id="CHEBI:59789"/>
        <dbReference type="ChEBI" id="CHEBI:90615"/>
        <dbReference type="ChEBI" id="CHEBI:90616"/>
        <dbReference type="EC" id="2.1.1.72"/>
    </reaction>
</comment>
<keyword evidence="6" id="KW-0238">DNA-binding</keyword>
<dbReference type="PANTHER" id="PTHR33841">
    <property type="entry name" value="DNA METHYLTRANSFERASE YEEA-RELATED"/>
    <property type="match status" value="1"/>
</dbReference>
<keyword evidence="3" id="KW-0808">Transferase</keyword>
<dbReference type="PROSITE" id="PS00092">
    <property type="entry name" value="N6_MTASE"/>
    <property type="match status" value="1"/>
</dbReference>
<dbReference type="GO" id="GO:0009307">
    <property type="term" value="P:DNA restriction-modification system"/>
    <property type="evidence" value="ECO:0007669"/>
    <property type="project" value="UniProtKB-KW"/>
</dbReference>
<protein>
    <recommendedName>
        <fullName evidence="1">site-specific DNA-methyltransferase (adenine-specific)</fullName>
        <ecNumber evidence="1">2.1.1.72</ecNumber>
    </recommendedName>
</protein>
<evidence type="ECO:0000256" key="8">
    <source>
        <dbReference type="SAM" id="Coils"/>
    </source>
</evidence>